<feature type="region of interest" description="Disordered" evidence="1">
    <location>
        <begin position="1"/>
        <end position="39"/>
    </location>
</feature>
<organism evidence="2 3">
    <name type="scientific">Rhizoclosmatium globosum</name>
    <dbReference type="NCBI Taxonomy" id="329046"/>
    <lineage>
        <taxon>Eukaryota</taxon>
        <taxon>Fungi</taxon>
        <taxon>Fungi incertae sedis</taxon>
        <taxon>Chytridiomycota</taxon>
        <taxon>Chytridiomycota incertae sedis</taxon>
        <taxon>Chytridiomycetes</taxon>
        <taxon>Chytridiales</taxon>
        <taxon>Chytriomycetaceae</taxon>
        <taxon>Rhizoclosmatium</taxon>
    </lineage>
</organism>
<evidence type="ECO:0000313" key="2">
    <source>
        <dbReference type="EMBL" id="ORY53177.1"/>
    </source>
</evidence>
<name>A0A1Y2D1U2_9FUNG</name>
<dbReference type="AlphaFoldDB" id="A0A1Y2D1U2"/>
<feature type="compositionally biased region" description="Acidic residues" evidence="1">
    <location>
        <begin position="21"/>
        <end position="34"/>
    </location>
</feature>
<evidence type="ECO:0000313" key="3">
    <source>
        <dbReference type="Proteomes" id="UP000193642"/>
    </source>
</evidence>
<evidence type="ECO:0000256" key="1">
    <source>
        <dbReference type="SAM" id="MobiDB-lite"/>
    </source>
</evidence>
<feature type="compositionally biased region" description="Basic and acidic residues" evidence="1">
    <location>
        <begin position="119"/>
        <end position="128"/>
    </location>
</feature>
<dbReference type="EMBL" id="MCGO01000002">
    <property type="protein sequence ID" value="ORY53177.1"/>
    <property type="molecule type" value="Genomic_DNA"/>
</dbReference>
<accession>A0A1Y2D1U2</accession>
<feature type="region of interest" description="Disordered" evidence="1">
    <location>
        <begin position="88"/>
        <end position="185"/>
    </location>
</feature>
<keyword evidence="3" id="KW-1185">Reference proteome</keyword>
<gene>
    <name evidence="2" type="ORF">BCR33DRAFT_779500</name>
</gene>
<dbReference type="Proteomes" id="UP000193642">
    <property type="component" value="Unassembled WGS sequence"/>
</dbReference>
<sequence length="185" mass="20366">MQPGAASVHKPSHLQHFSTLPEEEDGFVDNDDELLSSPDAAYYDVVGNEFRYESAQEGGEDQTQMDQKPRGLGVAEYEQVMMDVSENGQVTGVRHESPSRKSSFRENPTMRKGGLMKVKIREDVHAKSEPTTPLLSSTHGFIPLPSSPSAMNAKKKRRRRRSLAGLRLQSQSESIDHPAGGATST</sequence>
<feature type="compositionally biased region" description="Basic residues" evidence="1">
    <location>
        <begin position="153"/>
        <end position="162"/>
    </location>
</feature>
<protein>
    <submittedName>
        <fullName evidence="2">Uncharacterized protein</fullName>
    </submittedName>
</protein>
<proteinExistence type="predicted"/>
<reference evidence="2 3" key="1">
    <citation type="submission" date="2016-07" db="EMBL/GenBank/DDBJ databases">
        <title>Pervasive Adenine N6-methylation of Active Genes in Fungi.</title>
        <authorList>
            <consortium name="DOE Joint Genome Institute"/>
            <person name="Mondo S.J."/>
            <person name="Dannebaum R.O."/>
            <person name="Kuo R.C."/>
            <person name="Labutti K."/>
            <person name="Haridas S."/>
            <person name="Kuo A."/>
            <person name="Salamov A."/>
            <person name="Ahrendt S.R."/>
            <person name="Lipzen A."/>
            <person name="Sullivan W."/>
            <person name="Andreopoulos W.B."/>
            <person name="Clum A."/>
            <person name="Lindquist E."/>
            <person name="Daum C."/>
            <person name="Ramamoorthy G.K."/>
            <person name="Gryganskyi A."/>
            <person name="Culley D."/>
            <person name="Magnuson J.K."/>
            <person name="James T.Y."/>
            <person name="O'Malley M.A."/>
            <person name="Stajich J.E."/>
            <person name="Spatafora J.W."/>
            <person name="Visel A."/>
            <person name="Grigoriev I.V."/>
        </authorList>
    </citation>
    <scope>NUCLEOTIDE SEQUENCE [LARGE SCALE GENOMIC DNA]</scope>
    <source>
        <strain evidence="2 3">JEL800</strain>
    </source>
</reference>
<feature type="compositionally biased region" description="Polar residues" evidence="1">
    <location>
        <begin position="129"/>
        <end position="139"/>
    </location>
</feature>
<comment type="caution">
    <text evidence="2">The sequence shown here is derived from an EMBL/GenBank/DDBJ whole genome shotgun (WGS) entry which is preliminary data.</text>
</comment>